<evidence type="ECO:0000256" key="8">
    <source>
        <dbReference type="SAM" id="MobiDB-lite"/>
    </source>
</evidence>
<feature type="region of interest" description="Disordered" evidence="8">
    <location>
        <begin position="219"/>
        <end position="260"/>
    </location>
</feature>
<evidence type="ECO:0000256" key="5">
    <source>
        <dbReference type="ARBA" id="ARBA00023124"/>
    </source>
</evidence>
<accession>A0ABD5NLY1</accession>
<dbReference type="PANTHER" id="PTHR13604:SF0">
    <property type="entry name" value="ABASIC SITE PROCESSING PROTEIN HMCES"/>
    <property type="match status" value="1"/>
</dbReference>
<dbReference type="GO" id="GO:0008233">
    <property type="term" value="F:peptidase activity"/>
    <property type="evidence" value="ECO:0007669"/>
    <property type="project" value="UniProtKB-KW"/>
</dbReference>
<dbReference type="EC" id="3.4.-.-" evidence="9"/>
<dbReference type="GO" id="GO:0006974">
    <property type="term" value="P:DNA damage response"/>
    <property type="evidence" value="ECO:0007669"/>
    <property type="project" value="UniProtKB-KW"/>
</dbReference>
<dbReference type="GO" id="GO:0016829">
    <property type="term" value="F:lyase activity"/>
    <property type="evidence" value="ECO:0007669"/>
    <property type="project" value="UniProtKB-KW"/>
</dbReference>
<dbReference type="GeneID" id="73902952"/>
<dbReference type="InterPro" id="IPR036590">
    <property type="entry name" value="SRAP-like"/>
</dbReference>
<dbReference type="EMBL" id="JBHSAQ010000002">
    <property type="protein sequence ID" value="MFC3957584.1"/>
    <property type="molecule type" value="Genomic_DNA"/>
</dbReference>
<protein>
    <submittedName>
        <fullName evidence="9">SOS response-associated peptidase</fullName>
        <ecNumber evidence="9">3.4.-.-</ecNumber>
    </submittedName>
</protein>
<dbReference type="GO" id="GO:0006508">
    <property type="term" value="P:proteolysis"/>
    <property type="evidence" value="ECO:0007669"/>
    <property type="project" value="UniProtKB-KW"/>
</dbReference>
<dbReference type="Pfam" id="PF02586">
    <property type="entry name" value="SRAP"/>
    <property type="match status" value="2"/>
</dbReference>
<evidence type="ECO:0000256" key="7">
    <source>
        <dbReference type="ARBA" id="ARBA00023239"/>
    </source>
</evidence>
<evidence type="ECO:0000256" key="6">
    <source>
        <dbReference type="ARBA" id="ARBA00023125"/>
    </source>
</evidence>
<keyword evidence="10" id="KW-1185">Reference proteome</keyword>
<organism evidence="9 10">
    <name type="scientific">Halovivax cerinus</name>
    <dbReference type="NCBI Taxonomy" id="1487865"/>
    <lineage>
        <taxon>Archaea</taxon>
        <taxon>Methanobacteriati</taxon>
        <taxon>Methanobacteriota</taxon>
        <taxon>Stenosarchaea group</taxon>
        <taxon>Halobacteria</taxon>
        <taxon>Halobacteriales</taxon>
        <taxon>Natrialbaceae</taxon>
        <taxon>Halovivax</taxon>
    </lineage>
</organism>
<dbReference type="PANTHER" id="PTHR13604">
    <property type="entry name" value="DC12-RELATED"/>
    <property type="match status" value="1"/>
</dbReference>
<dbReference type="Gene3D" id="3.90.1680.10">
    <property type="entry name" value="SOS response associated peptidase-like"/>
    <property type="match status" value="2"/>
</dbReference>
<evidence type="ECO:0000256" key="3">
    <source>
        <dbReference type="ARBA" id="ARBA00022763"/>
    </source>
</evidence>
<keyword evidence="6" id="KW-0238">DNA-binding</keyword>
<keyword evidence="7" id="KW-0456">Lyase</keyword>
<dbReference type="Proteomes" id="UP001595846">
    <property type="component" value="Unassembled WGS sequence"/>
</dbReference>
<comment type="caution">
    <text evidence="9">The sequence shown here is derived from an EMBL/GenBank/DDBJ whole genome shotgun (WGS) entry which is preliminary data.</text>
</comment>
<proteinExistence type="inferred from homology"/>
<keyword evidence="4 9" id="KW-0378">Hydrolase</keyword>
<evidence type="ECO:0000313" key="9">
    <source>
        <dbReference type="EMBL" id="MFC3957584.1"/>
    </source>
</evidence>
<evidence type="ECO:0000313" key="10">
    <source>
        <dbReference type="Proteomes" id="UP001595846"/>
    </source>
</evidence>
<keyword evidence="3" id="KW-0227">DNA damage</keyword>
<reference evidence="9 10" key="1">
    <citation type="journal article" date="2019" name="Int. J. Syst. Evol. Microbiol.">
        <title>The Global Catalogue of Microorganisms (GCM) 10K type strain sequencing project: providing services to taxonomists for standard genome sequencing and annotation.</title>
        <authorList>
            <consortium name="The Broad Institute Genomics Platform"/>
            <consortium name="The Broad Institute Genome Sequencing Center for Infectious Disease"/>
            <person name="Wu L."/>
            <person name="Ma J."/>
        </authorList>
    </citation>
    <scope>NUCLEOTIDE SEQUENCE [LARGE SCALE GENOMIC DNA]</scope>
    <source>
        <strain evidence="9 10">IBRC-M 10256</strain>
    </source>
</reference>
<gene>
    <name evidence="9" type="ORF">ACFOUR_04245</name>
</gene>
<dbReference type="GO" id="GO:0003677">
    <property type="term" value="F:DNA binding"/>
    <property type="evidence" value="ECO:0007669"/>
    <property type="project" value="UniProtKB-KW"/>
</dbReference>
<sequence length="260" mass="28659">MCGRYSLFVPPEELESRFDARFERSFTPTYNAAPGQSVPVVTDEAPETIRQLEWGFVPSWADGTSDRLINARAETLAETRAFRSAYVTRSDGGRSGDDALASDRETPARGRCLVLADGFYEWAPTETGNQPYRIAFEDDRPFAMAGLWERREPPSDDSQAGLDAFGGGIETDSDDDRLVETVTIVTMRPNDLVAELHDRMPAIVASDDERRWLRDADPVARLDPHPSDSMVAYPVSTAVNDPSVDDPSVVEPIDGAGRSD</sequence>
<dbReference type="SUPFAM" id="SSF143081">
    <property type="entry name" value="BB1717-like"/>
    <property type="match status" value="1"/>
</dbReference>
<keyword evidence="5" id="KW-0190">Covalent protein-DNA linkage</keyword>
<evidence type="ECO:0000256" key="2">
    <source>
        <dbReference type="ARBA" id="ARBA00022670"/>
    </source>
</evidence>
<name>A0ABD5NLY1_9EURY</name>
<comment type="similarity">
    <text evidence="1">Belongs to the SOS response-associated peptidase family.</text>
</comment>
<keyword evidence="2" id="KW-0645">Protease</keyword>
<dbReference type="AlphaFoldDB" id="A0ABD5NLY1"/>
<dbReference type="InterPro" id="IPR003738">
    <property type="entry name" value="SRAP"/>
</dbReference>
<evidence type="ECO:0000256" key="4">
    <source>
        <dbReference type="ARBA" id="ARBA00022801"/>
    </source>
</evidence>
<dbReference type="RefSeq" id="WP_256533812.1">
    <property type="nucleotide sequence ID" value="NZ_CP101824.1"/>
</dbReference>
<evidence type="ECO:0000256" key="1">
    <source>
        <dbReference type="ARBA" id="ARBA00008136"/>
    </source>
</evidence>
<feature type="compositionally biased region" description="Low complexity" evidence="8">
    <location>
        <begin position="241"/>
        <end position="250"/>
    </location>
</feature>